<dbReference type="OrthoDB" id="9927339at2"/>
<evidence type="ECO:0000313" key="2">
    <source>
        <dbReference type="Proteomes" id="UP000317243"/>
    </source>
</evidence>
<gene>
    <name evidence="1" type="ORF">KOR42_44300</name>
</gene>
<protein>
    <submittedName>
        <fullName evidence="1">Uncharacterized protein</fullName>
    </submittedName>
</protein>
<dbReference type="AlphaFoldDB" id="A0A5C5VYN6"/>
<organism evidence="1 2">
    <name type="scientific">Thalassoglobus neptunius</name>
    <dbReference type="NCBI Taxonomy" id="1938619"/>
    <lineage>
        <taxon>Bacteria</taxon>
        <taxon>Pseudomonadati</taxon>
        <taxon>Planctomycetota</taxon>
        <taxon>Planctomycetia</taxon>
        <taxon>Planctomycetales</taxon>
        <taxon>Planctomycetaceae</taxon>
        <taxon>Thalassoglobus</taxon>
    </lineage>
</organism>
<sequence>MAHESQVQIGSMVMDTDKYVLNAIEELSKLTIDPDGTPVSIMVETGEDEAIMVGTKDDYVRLAMTLLESILERSGPEGLETQVGDTTVRSILPAKLFDRLGHVVPSCLWFAETADEKEKVRQHFYWLEGK</sequence>
<dbReference type="Proteomes" id="UP000317243">
    <property type="component" value="Unassembled WGS sequence"/>
</dbReference>
<dbReference type="EMBL" id="SIHI01000031">
    <property type="protein sequence ID" value="TWT43550.1"/>
    <property type="molecule type" value="Genomic_DNA"/>
</dbReference>
<proteinExistence type="predicted"/>
<keyword evidence="2" id="KW-1185">Reference proteome</keyword>
<name>A0A5C5VYN6_9PLAN</name>
<accession>A0A5C5VYN6</accession>
<reference evidence="1 2" key="1">
    <citation type="submission" date="2019-02" db="EMBL/GenBank/DDBJ databases">
        <title>Deep-cultivation of Planctomycetes and their phenomic and genomic characterization uncovers novel biology.</title>
        <authorList>
            <person name="Wiegand S."/>
            <person name="Jogler M."/>
            <person name="Boedeker C."/>
            <person name="Pinto D."/>
            <person name="Vollmers J."/>
            <person name="Rivas-Marin E."/>
            <person name="Kohn T."/>
            <person name="Peeters S.H."/>
            <person name="Heuer A."/>
            <person name="Rast P."/>
            <person name="Oberbeckmann S."/>
            <person name="Bunk B."/>
            <person name="Jeske O."/>
            <person name="Meyerdierks A."/>
            <person name="Storesund J.E."/>
            <person name="Kallscheuer N."/>
            <person name="Luecker S."/>
            <person name="Lage O.M."/>
            <person name="Pohl T."/>
            <person name="Merkel B.J."/>
            <person name="Hornburger P."/>
            <person name="Mueller R.-W."/>
            <person name="Bruemmer F."/>
            <person name="Labrenz M."/>
            <person name="Spormann A.M."/>
            <person name="Op Den Camp H."/>
            <person name="Overmann J."/>
            <person name="Amann R."/>
            <person name="Jetten M.S.M."/>
            <person name="Mascher T."/>
            <person name="Medema M.H."/>
            <person name="Devos D.P."/>
            <person name="Kaster A.-K."/>
            <person name="Ovreas L."/>
            <person name="Rohde M."/>
            <person name="Galperin M.Y."/>
            <person name="Jogler C."/>
        </authorList>
    </citation>
    <scope>NUCLEOTIDE SEQUENCE [LARGE SCALE GENOMIC DNA]</scope>
    <source>
        <strain evidence="1 2">KOR42</strain>
    </source>
</reference>
<evidence type="ECO:0000313" key="1">
    <source>
        <dbReference type="EMBL" id="TWT43550.1"/>
    </source>
</evidence>
<comment type="caution">
    <text evidence="1">The sequence shown here is derived from an EMBL/GenBank/DDBJ whole genome shotgun (WGS) entry which is preliminary data.</text>
</comment>